<keyword evidence="3" id="KW-1185">Reference proteome</keyword>
<evidence type="ECO:0000313" key="2">
    <source>
        <dbReference type="EMBL" id="GCE15237.1"/>
    </source>
</evidence>
<dbReference type="AlphaFoldDB" id="A0A402A7U4"/>
<protein>
    <recommendedName>
        <fullName evidence="4">3-keto-disaccharide hydrolase domain-containing protein</fullName>
    </recommendedName>
</protein>
<reference evidence="3" key="1">
    <citation type="submission" date="2018-12" db="EMBL/GenBank/DDBJ databases">
        <title>Tengunoibacter tsumagoiensis gen. nov., sp. nov., Dictyobacter kobayashii sp. nov., D. alpinus sp. nov., and D. joshuensis sp. nov. and description of Dictyobacteraceae fam. nov. within the order Ktedonobacterales isolated from Tengu-no-mugimeshi.</title>
        <authorList>
            <person name="Wang C.M."/>
            <person name="Zheng Y."/>
            <person name="Sakai Y."/>
            <person name="Toyoda A."/>
            <person name="Minakuchi Y."/>
            <person name="Abe K."/>
            <person name="Yokota A."/>
            <person name="Yabe S."/>
        </authorList>
    </citation>
    <scope>NUCLEOTIDE SEQUENCE [LARGE SCALE GENOMIC DNA]</scope>
    <source>
        <strain evidence="3">Uno3</strain>
    </source>
</reference>
<sequence>MGKEISKNAQMPGWGAIKRKRRKAVLLVLACVVVMVSGILLFLQVQNEAKRQGQADATRLATNQTQAAQTTEARTNATSTSQYQLFATVQAQQQATSQAFIVTAQTQQAVTAATATANSLAANPNPYVPGQGRSVYLSPLTGDSEGDSAWMPPDGEPSVCVFKNRALYAYRIPCEFKPTAGDAFKNFTLEVKMTLLSGNYGGVMFRYKRSPNTAYILGIDSRNGCTLWFDQFGKHPSTAISRQSCPSFHQGSENTIGLVAQGSAISWFINGQLSGSVSDTLSDAAGTISLVAGNYSNSQTQEEPNCAFRDFKLWNLD</sequence>
<keyword evidence="1" id="KW-1133">Transmembrane helix</keyword>
<evidence type="ECO:0000313" key="3">
    <source>
        <dbReference type="Proteomes" id="UP000287352"/>
    </source>
</evidence>
<dbReference type="InterPro" id="IPR013320">
    <property type="entry name" value="ConA-like_dom_sf"/>
</dbReference>
<dbReference type="RefSeq" id="WP_126582725.1">
    <property type="nucleotide sequence ID" value="NZ_BIFR01000002.1"/>
</dbReference>
<dbReference type="EMBL" id="BIFR01000002">
    <property type="protein sequence ID" value="GCE15237.1"/>
    <property type="molecule type" value="Genomic_DNA"/>
</dbReference>
<evidence type="ECO:0000256" key="1">
    <source>
        <dbReference type="SAM" id="Phobius"/>
    </source>
</evidence>
<feature type="transmembrane region" description="Helical" evidence="1">
    <location>
        <begin position="24"/>
        <end position="43"/>
    </location>
</feature>
<dbReference type="OrthoDB" id="8020935at2"/>
<comment type="caution">
    <text evidence="2">The sequence shown here is derived from an EMBL/GenBank/DDBJ whole genome shotgun (WGS) entry which is preliminary data.</text>
</comment>
<gene>
    <name evidence="2" type="ORF">KTT_50960</name>
</gene>
<dbReference type="Gene3D" id="2.60.120.560">
    <property type="entry name" value="Exo-inulinase, domain 1"/>
    <property type="match status" value="1"/>
</dbReference>
<keyword evidence="1" id="KW-0472">Membrane</keyword>
<keyword evidence="1" id="KW-0812">Transmembrane</keyword>
<dbReference type="SUPFAM" id="SSF49899">
    <property type="entry name" value="Concanavalin A-like lectins/glucanases"/>
    <property type="match status" value="1"/>
</dbReference>
<accession>A0A402A7U4</accession>
<name>A0A402A7U4_9CHLR</name>
<organism evidence="2 3">
    <name type="scientific">Tengunoibacter tsumagoiensis</name>
    <dbReference type="NCBI Taxonomy" id="2014871"/>
    <lineage>
        <taxon>Bacteria</taxon>
        <taxon>Bacillati</taxon>
        <taxon>Chloroflexota</taxon>
        <taxon>Ktedonobacteria</taxon>
        <taxon>Ktedonobacterales</taxon>
        <taxon>Dictyobacteraceae</taxon>
        <taxon>Tengunoibacter</taxon>
    </lineage>
</organism>
<dbReference type="Proteomes" id="UP000287352">
    <property type="component" value="Unassembled WGS sequence"/>
</dbReference>
<evidence type="ECO:0008006" key="4">
    <source>
        <dbReference type="Google" id="ProtNLM"/>
    </source>
</evidence>
<proteinExistence type="predicted"/>